<dbReference type="Proteomes" id="UP001596254">
    <property type="component" value="Unassembled WGS sequence"/>
</dbReference>
<dbReference type="SUPFAM" id="SSF88946">
    <property type="entry name" value="Sigma2 domain of RNA polymerase sigma factors"/>
    <property type="match status" value="1"/>
</dbReference>
<evidence type="ECO:0000256" key="4">
    <source>
        <dbReference type="ARBA" id="ARBA00023125"/>
    </source>
</evidence>
<name>A0ABW1STM5_9LACO</name>
<feature type="domain" description="RNA polymerase sigma factor 70 region 4 type 2" evidence="7">
    <location>
        <begin position="101"/>
        <end position="149"/>
    </location>
</feature>
<dbReference type="Pfam" id="PF08281">
    <property type="entry name" value="Sigma70_r4_2"/>
    <property type="match status" value="1"/>
</dbReference>
<dbReference type="RefSeq" id="WP_125691523.1">
    <property type="nucleotide sequence ID" value="NZ_JBHSSK010000022.1"/>
</dbReference>
<evidence type="ECO:0000256" key="1">
    <source>
        <dbReference type="ARBA" id="ARBA00010641"/>
    </source>
</evidence>
<dbReference type="InterPro" id="IPR014284">
    <property type="entry name" value="RNA_pol_sigma-70_dom"/>
</dbReference>
<keyword evidence="3" id="KW-0731">Sigma factor</keyword>
<evidence type="ECO:0000256" key="5">
    <source>
        <dbReference type="ARBA" id="ARBA00023163"/>
    </source>
</evidence>
<dbReference type="Gene3D" id="1.10.1740.10">
    <property type="match status" value="1"/>
</dbReference>
<dbReference type="NCBIfam" id="TIGR02937">
    <property type="entry name" value="sigma70-ECF"/>
    <property type="match status" value="1"/>
</dbReference>
<organism evidence="8 9">
    <name type="scientific">Levilactobacillus tongjiangensis</name>
    <dbReference type="NCBI Taxonomy" id="2486023"/>
    <lineage>
        <taxon>Bacteria</taxon>
        <taxon>Bacillati</taxon>
        <taxon>Bacillota</taxon>
        <taxon>Bacilli</taxon>
        <taxon>Lactobacillales</taxon>
        <taxon>Lactobacillaceae</taxon>
        <taxon>Levilactobacillus</taxon>
    </lineage>
</organism>
<evidence type="ECO:0000256" key="2">
    <source>
        <dbReference type="ARBA" id="ARBA00023015"/>
    </source>
</evidence>
<evidence type="ECO:0000256" key="3">
    <source>
        <dbReference type="ARBA" id="ARBA00023082"/>
    </source>
</evidence>
<protein>
    <submittedName>
        <fullName evidence="8">RNA polymerase sigma factor</fullName>
    </submittedName>
</protein>
<reference evidence="9" key="1">
    <citation type="journal article" date="2019" name="Int. J. Syst. Evol. Microbiol.">
        <title>The Global Catalogue of Microorganisms (GCM) 10K type strain sequencing project: providing services to taxonomists for standard genome sequencing and annotation.</title>
        <authorList>
            <consortium name="The Broad Institute Genomics Platform"/>
            <consortium name="The Broad Institute Genome Sequencing Center for Infectious Disease"/>
            <person name="Wu L."/>
            <person name="Ma J."/>
        </authorList>
    </citation>
    <scope>NUCLEOTIDE SEQUENCE [LARGE SCALE GENOMIC DNA]</scope>
    <source>
        <strain evidence="9">CCM 8905</strain>
    </source>
</reference>
<dbReference type="InterPro" id="IPR013324">
    <property type="entry name" value="RNA_pol_sigma_r3/r4-like"/>
</dbReference>
<dbReference type="InterPro" id="IPR036388">
    <property type="entry name" value="WH-like_DNA-bd_sf"/>
</dbReference>
<feature type="domain" description="RNA polymerase sigma-70 region 2" evidence="6">
    <location>
        <begin position="13"/>
        <end position="75"/>
    </location>
</feature>
<accession>A0ABW1STM5</accession>
<dbReference type="InterPro" id="IPR007627">
    <property type="entry name" value="RNA_pol_sigma70_r2"/>
</dbReference>
<dbReference type="InterPro" id="IPR039425">
    <property type="entry name" value="RNA_pol_sigma-70-like"/>
</dbReference>
<dbReference type="Pfam" id="PF04542">
    <property type="entry name" value="Sigma70_r2"/>
    <property type="match status" value="1"/>
</dbReference>
<comment type="caution">
    <text evidence="8">The sequence shown here is derived from an EMBL/GenBank/DDBJ whole genome shotgun (WGS) entry which is preliminary data.</text>
</comment>
<dbReference type="PANTHER" id="PTHR43133">
    <property type="entry name" value="RNA POLYMERASE ECF-TYPE SIGMA FACTO"/>
    <property type="match status" value="1"/>
</dbReference>
<dbReference type="InterPro" id="IPR013249">
    <property type="entry name" value="RNA_pol_sigma70_r4_t2"/>
</dbReference>
<dbReference type="InterPro" id="IPR013325">
    <property type="entry name" value="RNA_pol_sigma_r2"/>
</dbReference>
<keyword evidence="5" id="KW-0804">Transcription</keyword>
<keyword evidence="4" id="KW-0238">DNA-binding</keyword>
<keyword evidence="2" id="KW-0805">Transcription regulation</keyword>
<evidence type="ECO:0000259" key="6">
    <source>
        <dbReference type="Pfam" id="PF04542"/>
    </source>
</evidence>
<keyword evidence="9" id="KW-1185">Reference proteome</keyword>
<sequence>MRLQAYERLVGELAVEIRGYLINRGADREIAADVVQDVFVKLLEMQLILPPDKLRPYMYRVAWSTYLDGYRRRQRYAEIVQNYLRPMLETVGNIPIETGLALALTRLSSREISLLLLRYEEALSVAEVAARLGVRPGTVKMRLHRVHRKLEKVMRSDGD</sequence>
<dbReference type="PANTHER" id="PTHR43133:SF8">
    <property type="entry name" value="RNA POLYMERASE SIGMA FACTOR HI_1459-RELATED"/>
    <property type="match status" value="1"/>
</dbReference>
<evidence type="ECO:0000313" key="9">
    <source>
        <dbReference type="Proteomes" id="UP001596254"/>
    </source>
</evidence>
<dbReference type="EMBL" id="JBHSSK010000022">
    <property type="protein sequence ID" value="MFC6207502.1"/>
    <property type="molecule type" value="Genomic_DNA"/>
</dbReference>
<comment type="similarity">
    <text evidence="1">Belongs to the sigma-70 factor family. ECF subfamily.</text>
</comment>
<dbReference type="Gene3D" id="1.10.10.10">
    <property type="entry name" value="Winged helix-like DNA-binding domain superfamily/Winged helix DNA-binding domain"/>
    <property type="match status" value="1"/>
</dbReference>
<dbReference type="SUPFAM" id="SSF88659">
    <property type="entry name" value="Sigma3 and sigma4 domains of RNA polymerase sigma factors"/>
    <property type="match status" value="1"/>
</dbReference>
<proteinExistence type="inferred from homology"/>
<evidence type="ECO:0000313" key="8">
    <source>
        <dbReference type="EMBL" id="MFC6207502.1"/>
    </source>
</evidence>
<evidence type="ECO:0000259" key="7">
    <source>
        <dbReference type="Pfam" id="PF08281"/>
    </source>
</evidence>
<gene>
    <name evidence="8" type="ORF">ACFP1G_08425</name>
</gene>